<dbReference type="InterPro" id="IPR050973">
    <property type="entry name" value="H3K9_Histone-Lys_N-MTase"/>
</dbReference>
<gene>
    <name evidence="11" type="ORF">HYH03_013737</name>
</gene>
<feature type="domain" description="SET" evidence="9">
    <location>
        <begin position="417"/>
        <end position="552"/>
    </location>
</feature>
<dbReference type="Proteomes" id="UP000612055">
    <property type="component" value="Unassembled WGS sequence"/>
</dbReference>
<feature type="compositionally biased region" description="Gly residues" evidence="8">
    <location>
        <begin position="584"/>
        <end position="602"/>
    </location>
</feature>
<keyword evidence="12" id="KW-1185">Reference proteome</keyword>
<keyword evidence="4" id="KW-0808">Transferase</keyword>
<evidence type="ECO:0000256" key="6">
    <source>
        <dbReference type="ARBA" id="ARBA00022723"/>
    </source>
</evidence>
<feature type="compositionally biased region" description="Basic and acidic residues" evidence="8">
    <location>
        <begin position="718"/>
        <end position="730"/>
    </location>
</feature>
<dbReference type="PROSITE" id="PS50280">
    <property type="entry name" value="SET"/>
    <property type="match status" value="1"/>
</dbReference>
<evidence type="ECO:0000256" key="5">
    <source>
        <dbReference type="ARBA" id="ARBA00022691"/>
    </source>
</evidence>
<sequence>MTGTTPTGGGGIGGGGGGGAGGGADRDGGGGAPSIGPARTGADAEAAEGNHAGAAPRPDASAAGADEGEDEEAGTWGEEDEGGGHDGEGEEDGDGDRDEDGAWGQEEDGQAVESSEPEPAPPEPCFDLYFLPGYPASAEAAAAEAVGGITLLQGGREVILLGSDSASENEQVEEVGEEEVEVDGGAEEQADLQDSDVQEVEPAAAERVTRPRCQALNTSWLRRRLSAAAVTAAAAAAACTGAVTGRNAAAAGPTSGGSGRARGAGAGAGASGGGSSAAVCVDEADVARWRRHWAQFPTDRETGLPVETGNVRFYGMWDPTTSAHATRQAGSGGPPVMHVSVTPSVLPGGWFHYSNRPWRSARPRGDCGGGGGSDGPEPVTTDLQTGFLQPCSCHPGTCGNEEARRALKLARARGACCALEVRPHEDRRRGLGVYAGAAGVAAGEYVAEYTGVLLGEEEAADREELYERHDLHFLFDVQPTANRSNRRRPPTFTAIDATLVGNVARFVNHSCDPNLEVVNVCPGGVKGESHHSLLFHCCRAIHPGREATISYYGRISDEWRTALRRLVPDAAGDGAAAAAASGAGAAGPSGAGSGPEGGAEGRGGARRGGRGSRGRGRGRRGRGRRGGGGGGRGGAAPVLGPLTREQALAAGYIECSCGAENCVRWLFVQGAGEGPKGPSQPTGTSEPGPEPQPDAEPDPDWNPDRSPDAGPSDSSDGAGRDKDWRPERKAARSSGGAEAAGGDGGEADGEGHGEGGAERRQGSSGSAGTGSGRVRKRRRD</sequence>
<evidence type="ECO:0000259" key="10">
    <source>
        <dbReference type="PROSITE" id="PS50868"/>
    </source>
</evidence>
<feature type="compositionally biased region" description="Low complexity" evidence="8">
    <location>
        <begin position="41"/>
        <end position="65"/>
    </location>
</feature>
<dbReference type="GO" id="GO:0046872">
    <property type="term" value="F:metal ion binding"/>
    <property type="evidence" value="ECO:0007669"/>
    <property type="project" value="UniProtKB-KW"/>
</dbReference>
<dbReference type="GO" id="GO:0032259">
    <property type="term" value="P:methylation"/>
    <property type="evidence" value="ECO:0007669"/>
    <property type="project" value="UniProtKB-KW"/>
</dbReference>
<evidence type="ECO:0000256" key="7">
    <source>
        <dbReference type="ARBA" id="ARBA00022833"/>
    </source>
</evidence>
<keyword evidence="3" id="KW-0489">Methyltransferase</keyword>
<dbReference type="PANTHER" id="PTHR46223">
    <property type="entry name" value="HISTONE-LYSINE N-METHYLTRANSFERASE SUV39H"/>
    <property type="match status" value="1"/>
</dbReference>
<evidence type="ECO:0008006" key="13">
    <source>
        <dbReference type="Google" id="ProtNLM"/>
    </source>
</evidence>
<evidence type="ECO:0000256" key="4">
    <source>
        <dbReference type="ARBA" id="ARBA00022679"/>
    </source>
</evidence>
<feature type="region of interest" description="Disordered" evidence="8">
    <location>
        <begin position="165"/>
        <end position="197"/>
    </location>
</feature>
<feature type="compositionally biased region" description="Acidic residues" evidence="8">
    <location>
        <begin position="88"/>
        <end position="110"/>
    </location>
</feature>
<evidence type="ECO:0000259" key="9">
    <source>
        <dbReference type="PROSITE" id="PS50280"/>
    </source>
</evidence>
<feature type="compositionally biased region" description="Basic and acidic residues" evidence="8">
    <location>
        <begin position="749"/>
        <end position="761"/>
    </location>
</feature>
<keyword evidence="5" id="KW-0949">S-adenosyl-L-methionine</keyword>
<feature type="domain" description="Post-SET" evidence="10">
    <location>
        <begin position="651"/>
        <end position="667"/>
    </location>
</feature>
<comment type="subcellular location">
    <subcellularLocation>
        <location evidence="1">Chromosome</location>
    </subcellularLocation>
</comment>
<dbReference type="SMART" id="SM00317">
    <property type="entry name" value="SET"/>
    <property type="match status" value="1"/>
</dbReference>
<feature type="region of interest" description="Disordered" evidence="8">
    <location>
        <begin position="673"/>
        <end position="780"/>
    </location>
</feature>
<keyword evidence="2" id="KW-0158">Chromosome</keyword>
<proteinExistence type="predicted"/>
<dbReference type="EMBL" id="JAEHOE010000093">
    <property type="protein sequence ID" value="KAG2487739.1"/>
    <property type="molecule type" value="Genomic_DNA"/>
</dbReference>
<evidence type="ECO:0000256" key="1">
    <source>
        <dbReference type="ARBA" id="ARBA00004286"/>
    </source>
</evidence>
<dbReference type="SUPFAM" id="SSF82199">
    <property type="entry name" value="SET domain"/>
    <property type="match status" value="1"/>
</dbReference>
<evidence type="ECO:0000256" key="2">
    <source>
        <dbReference type="ARBA" id="ARBA00022454"/>
    </source>
</evidence>
<feature type="compositionally biased region" description="Gly residues" evidence="8">
    <location>
        <begin position="254"/>
        <end position="275"/>
    </location>
</feature>
<dbReference type="InterPro" id="IPR046341">
    <property type="entry name" value="SET_dom_sf"/>
</dbReference>
<organism evidence="11 12">
    <name type="scientific">Edaphochlamys debaryana</name>
    <dbReference type="NCBI Taxonomy" id="47281"/>
    <lineage>
        <taxon>Eukaryota</taxon>
        <taxon>Viridiplantae</taxon>
        <taxon>Chlorophyta</taxon>
        <taxon>core chlorophytes</taxon>
        <taxon>Chlorophyceae</taxon>
        <taxon>CS clade</taxon>
        <taxon>Chlamydomonadales</taxon>
        <taxon>Chlamydomonadales incertae sedis</taxon>
        <taxon>Edaphochlamys</taxon>
    </lineage>
</organism>
<evidence type="ECO:0000256" key="8">
    <source>
        <dbReference type="SAM" id="MobiDB-lite"/>
    </source>
</evidence>
<name>A0A835XQB2_9CHLO</name>
<evidence type="ECO:0000313" key="11">
    <source>
        <dbReference type="EMBL" id="KAG2487739.1"/>
    </source>
</evidence>
<dbReference type="Gene3D" id="2.170.270.10">
    <property type="entry name" value="SET domain"/>
    <property type="match status" value="1"/>
</dbReference>
<dbReference type="AlphaFoldDB" id="A0A835XQB2"/>
<feature type="compositionally biased region" description="Acidic residues" evidence="8">
    <location>
        <begin position="170"/>
        <end position="197"/>
    </location>
</feature>
<dbReference type="InterPro" id="IPR003616">
    <property type="entry name" value="Post-SET_dom"/>
</dbReference>
<feature type="compositionally biased region" description="Basic residues" evidence="8">
    <location>
        <begin position="604"/>
        <end position="625"/>
    </location>
</feature>
<keyword evidence="7" id="KW-0862">Zinc</keyword>
<reference evidence="11" key="1">
    <citation type="journal article" date="2020" name="bioRxiv">
        <title>Comparative genomics of Chlamydomonas.</title>
        <authorList>
            <person name="Craig R.J."/>
            <person name="Hasan A.R."/>
            <person name="Ness R.W."/>
            <person name="Keightley P.D."/>
        </authorList>
    </citation>
    <scope>NUCLEOTIDE SEQUENCE</scope>
    <source>
        <strain evidence="11">CCAP 11/70</strain>
    </source>
</reference>
<dbReference type="GO" id="GO:0005694">
    <property type="term" value="C:chromosome"/>
    <property type="evidence" value="ECO:0007669"/>
    <property type="project" value="UniProtKB-SubCell"/>
</dbReference>
<protein>
    <recommendedName>
        <fullName evidence="13">SET domain-containing protein</fullName>
    </recommendedName>
</protein>
<evidence type="ECO:0000256" key="3">
    <source>
        <dbReference type="ARBA" id="ARBA00022603"/>
    </source>
</evidence>
<dbReference type="PANTHER" id="PTHR46223:SF3">
    <property type="entry name" value="HISTONE-LYSINE N-METHYLTRANSFERASE SET-23"/>
    <property type="match status" value="1"/>
</dbReference>
<accession>A0A835XQB2</accession>
<dbReference type="OrthoDB" id="2422440at2759"/>
<feature type="region of interest" description="Disordered" evidence="8">
    <location>
        <begin position="1"/>
        <end position="127"/>
    </location>
</feature>
<feature type="compositionally biased region" description="Acidic residues" evidence="8">
    <location>
        <begin position="66"/>
        <end position="81"/>
    </location>
</feature>
<feature type="region of interest" description="Disordered" evidence="8">
    <location>
        <begin position="247"/>
        <end position="276"/>
    </location>
</feature>
<dbReference type="InterPro" id="IPR001214">
    <property type="entry name" value="SET_dom"/>
</dbReference>
<feature type="compositionally biased region" description="Gly residues" evidence="8">
    <location>
        <begin position="1"/>
        <end position="33"/>
    </location>
</feature>
<evidence type="ECO:0000313" key="12">
    <source>
        <dbReference type="Proteomes" id="UP000612055"/>
    </source>
</evidence>
<feature type="region of interest" description="Disordered" evidence="8">
    <location>
        <begin position="580"/>
        <end position="639"/>
    </location>
</feature>
<dbReference type="PROSITE" id="PS50868">
    <property type="entry name" value="POST_SET"/>
    <property type="match status" value="1"/>
</dbReference>
<comment type="caution">
    <text evidence="11">The sequence shown here is derived from an EMBL/GenBank/DDBJ whole genome shotgun (WGS) entry which is preliminary data.</text>
</comment>
<keyword evidence="6" id="KW-0479">Metal-binding</keyword>
<feature type="compositionally biased region" description="Low complexity" evidence="8">
    <location>
        <begin position="708"/>
        <end position="717"/>
    </location>
</feature>
<dbReference type="Pfam" id="PF00856">
    <property type="entry name" value="SET"/>
    <property type="match status" value="1"/>
</dbReference>
<dbReference type="GO" id="GO:0008168">
    <property type="term" value="F:methyltransferase activity"/>
    <property type="evidence" value="ECO:0007669"/>
    <property type="project" value="UniProtKB-KW"/>
</dbReference>